<evidence type="ECO:0000256" key="2">
    <source>
        <dbReference type="SAM" id="Coils"/>
    </source>
</evidence>
<dbReference type="InterPro" id="IPR050902">
    <property type="entry name" value="ABC_Transporter_SBP"/>
</dbReference>
<evidence type="ECO:0000313" key="6">
    <source>
        <dbReference type="Proteomes" id="UP000250223"/>
    </source>
</evidence>
<dbReference type="InterPro" id="IPR002491">
    <property type="entry name" value="ABC_transptr_periplasmic_BD"/>
</dbReference>
<feature type="chain" id="PRO_5038640818" evidence="3">
    <location>
        <begin position="32"/>
        <end position="336"/>
    </location>
</feature>
<dbReference type="Proteomes" id="UP000250223">
    <property type="component" value="Unassembled WGS sequence"/>
</dbReference>
<dbReference type="Gene3D" id="3.40.50.1980">
    <property type="entry name" value="Nitrogenase molybdenum iron protein domain"/>
    <property type="match status" value="2"/>
</dbReference>
<dbReference type="SUPFAM" id="SSF53807">
    <property type="entry name" value="Helical backbone' metal receptor"/>
    <property type="match status" value="1"/>
</dbReference>
<gene>
    <name evidence="5" type="primary">hmuT</name>
    <name evidence="5" type="ORF">NCTC13028_02458</name>
</gene>
<dbReference type="Pfam" id="PF01497">
    <property type="entry name" value="Peripla_BP_2"/>
    <property type="match status" value="1"/>
</dbReference>
<feature type="domain" description="Fe/B12 periplasmic-binding" evidence="4">
    <location>
        <begin position="69"/>
        <end position="336"/>
    </location>
</feature>
<dbReference type="RefSeq" id="WP_111921832.1">
    <property type="nucleotide sequence ID" value="NZ_UAWC01000026.1"/>
</dbReference>
<sequence length="336" mass="37402">MKKNLNFKRIMSATCIALVLGASFTACSNTAKDTANKDGKATEVKATKFTPFEIETYNTVVKYTKVPEKVVSFNAHTTENLFALGLEDKIIGTAYNNAKILPQYEEKLKKIPVLAEKYPSMEALLGAGPDFVYGRSSAFGKKGVGTVKDFVDNGIMAYVSKATYTEGATIEDTYEDFRNLGKIFNVEDRAEKIVEKMKNQISEVQKKTSKVDKKIKVFVYDSGNDQAYTAGKSLQSNIIELAGGKNIFGDLKKTWEKVSWEAVVERNPQCIIINDYGKVSAEDKIKFLKSNKALKDIDAIKNNRFVILPLPSVFTGIRNGDAVENLAKELYPDLFR</sequence>
<evidence type="ECO:0000313" key="5">
    <source>
        <dbReference type="EMBL" id="SQB36223.1"/>
    </source>
</evidence>
<protein>
    <submittedName>
        <fullName evidence="5">Iron(III) dicitrate-binding periplasmic protein hmuT</fullName>
    </submittedName>
</protein>
<evidence type="ECO:0000256" key="3">
    <source>
        <dbReference type="SAM" id="SignalP"/>
    </source>
</evidence>
<dbReference type="PROSITE" id="PS50983">
    <property type="entry name" value="FE_B12_PBP"/>
    <property type="match status" value="1"/>
</dbReference>
<dbReference type="AlphaFoldDB" id="A0A2X2WF78"/>
<dbReference type="PANTHER" id="PTHR30535:SF7">
    <property type="entry name" value="IRON(III) DICITRATE-BINDING PROTEIN"/>
    <property type="match status" value="1"/>
</dbReference>
<feature type="coiled-coil region" evidence="2">
    <location>
        <begin position="187"/>
        <end position="214"/>
    </location>
</feature>
<evidence type="ECO:0000259" key="4">
    <source>
        <dbReference type="PROSITE" id="PS50983"/>
    </source>
</evidence>
<feature type="signal peptide" evidence="3">
    <location>
        <begin position="1"/>
        <end position="31"/>
    </location>
</feature>
<reference evidence="5 6" key="1">
    <citation type="submission" date="2018-06" db="EMBL/GenBank/DDBJ databases">
        <authorList>
            <consortium name="Pathogen Informatics"/>
            <person name="Doyle S."/>
        </authorList>
    </citation>
    <scope>NUCLEOTIDE SEQUENCE [LARGE SCALE GENOMIC DNA]</scope>
    <source>
        <strain evidence="5 6">NCTC13028</strain>
    </source>
</reference>
<evidence type="ECO:0000256" key="1">
    <source>
        <dbReference type="ARBA" id="ARBA00008814"/>
    </source>
</evidence>
<dbReference type="PANTHER" id="PTHR30535">
    <property type="entry name" value="VITAMIN B12-BINDING PROTEIN"/>
    <property type="match status" value="1"/>
</dbReference>
<dbReference type="CDD" id="cd01148">
    <property type="entry name" value="TroA_a"/>
    <property type="match status" value="1"/>
</dbReference>
<keyword evidence="2" id="KW-0175">Coiled coil</keyword>
<name>A0A2X2WF78_CLOCO</name>
<comment type="similarity">
    <text evidence="1">Belongs to the bacterial solute-binding protein 8 family.</text>
</comment>
<dbReference type="PROSITE" id="PS51257">
    <property type="entry name" value="PROKAR_LIPOPROTEIN"/>
    <property type="match status" value="1"/>
</dbReference>
<proteinExistence type="inferred from homology"/>
<keyword evidence="3" id="KW-0732">Signal</keyword>
<organism evidence="5 6">
    <name type="scientific">Clostridium cochlearium</name>
    <dbReference type="NCBI Taxonomy" id="1494"/>
    <lineage>
        <taxon>Bacteria</taxon>
        <taxon>Bacillati</taxon>
        <taxon>Bacillota</taxon>
        <taxon>Clostridia</taxon>
        <taxon>Eubacteriales</taxon>
        <taxon>Clostridiaceae</taxon>
        <taxon>Clostridium</taxon>
    </lineage>
</organism>
<dbReference type="EMBL" id="UAWC01000026">
    <property type="protein sequence ID" value="SQB36223.1"/>
    <property type="molecule type" value="Genomic_DNA"/>
</dbReference>
<accession>A0A2X2WF78</accession>